<reference evidence="1 2" key="1">
    <citation type="journal article" date="2014" name="Int. J. Syst. Evol. Microbiol.">
        <title>Complete genome sequence of Corynebacterium casei LMG S-19264T (=DSM 44701T), isolated from a smear-ripened cheese.</title>
        <authorList>
            <consortium name="US DOE Joint Genome Institute (JGI-PGF)"/>
            <person name="Walter F."/>
            <person name="Albersmeier A."/>
            <person name="Kalinowski J."/>
            <person name="Ruckert C."/>
        </authorList>
    </citation>
    <scope>NUCLEOTIDE SEQUENCE [LARGE SCALE GENOMIC DNA]</scope>
    <source>
        <strain evidence="1 2">JCM 4205</strain>
    </source>
</reference>
<dbReference type="RefSeq" id="WP_167309068.1">
    <property type="nucleotide sequence ID" value="NZ_BMSJ01000014.1"/>
</dbReference>
<dbReference type="EMBL" id="BMSJ01000014">
    <property type="protein sequence ID" value="GGR47481.1"/>
    <property type="molecule type" value="Genomic_DNA"/>
</dbReference>
<protein>
    <submittedName>
        <fullName evidence="1">Uncharacterized protein</fullName>
    </submittedName>
</protein>
<dbReference type="Proteomes" id="UP000642014">
    <property type="component" value="Unassembled WGS sequence"/>
</dbReference>
<sequence>MTHPDPLPPEPAYGVPSPDLVARAQAGYARFLDANTAADADQEHDGEPESAG</sequence>
<evidence type="ECO:0000313" key="1">
    <source>
        <dbReference type="EMBL" id="GGR47481.1"/>
    </source>
</evidence>
<proteinExistence type="predicted"/>
<comment type="caution">
    <text evidence="1">The sequence shown here is derived from an EMBL/GenBank/DDBJ whole genome shotgun (WGS) entry which is preliminary data.</text>
</comment>
<dbReference type="GeneID" id="95458730"/>
<organism evidence="1 2">
    <name type="scientific">Streptomyces cinereoruber</name>
    <dbReference type="NCBI Taxonomy" id="67260"/>
    <lineage>
        <taxon>Bacteria</taxon>
        <taxon>Bacillati</taxon>
        <taxon>Actinomycetota</taxon>
        <taxon>Actinomycetes</taxon>
        <taxon>Kitasatosporales</taxon>
        <taxon>Streptomycetaceae</taxon>
        <taxon>Streptomyces</taxon>
    </lineage>
</organism>
<dbReference type="AlphaFoldDB" id="A0AAV4KRJ0"/>
<evidence type="ECO:0000313" key="2">
    <source>
        <dbReference type="Proteomes" id="UP000642014"/>
    </source>
</evidence>
<accession>A0AAV4KRJ0</accession>
<gene>
    <name evidence="1" type="ORF">GCM10010497_58560</name>
</gene>
<name>A0AAV4KRJ0_9ACTN</name>